<keyword evidence="2" id="KW-1185">Reference proteome</keyword>
<reference evidence="2" key="1">
    <citation type="submission" date="2017-04" db="EMBL/GenBank/DDBJ databases">
        <authorList>
            <person name="Varghese N."/>
            <person name="Submissions S."/>
        </authorList>
    </citation>
    <scope>NUCLEOTIDE SEQUENCE [LARGE SCALE GENOMIC DNA]</scope>
    <source>
        <strain evidence="2">DSM 16537</strain>
    </source>
</reference>
<accession>A0A1W2H1E5</accession>
<dbReference type="STRING" id="758820.SAMN00777080_1263"/>
<proteinExistence type="predicted"/>
<evidence type="ECO:0000313" key="1">
    <source>
        <dbReference type="EMBL" id="SMD42701.1"/>
    </source>
</evidence>
<dbReference type="AlphaFoldDB" id="A0A1W2H1E5"/>
<dbReference type="Proteomes" id="UP000192333">
    <property type="component" value="Chromosome I"/>
</dbReference>
<evidence type="ECO:0000313" key="2">
    <source>
        <dbReference type="Proteomes" id="UP000192333"/>
    </source>
</evidence>
<gene>
    <name evidence="1" type="ORF">SAMN00777080_1263</name>
</gene>
<sequence>MSFQIFLYLLPVRKKAKDMNLWKQRVTLMLTMLFCMLVAGTEYLPQHVQEDSALKQEQSNKTDQSSDNQTFLNIAIDAVVPFVTVLSQQVFYLIYENLIFERPSVSDLGASFSVNLPYWEILLERIISPNAP</sequence>
<organism evidence="1 2">
    <name type="scientific">Aquiflexum balticum DSM 16537</name>
    <dbReference type="NCBI Taxonomy" id="758820"/>
    <lineage>
        <taxon>Bacteria</taxon>
        <taxon>Pseudomonadati</taxon>
        <taxon>Bacteroidota</taxon>
        <taxon>Cytophagia</taxon>
        <taxon>Cytophagales</taxon>
        <taxon>Cyclobacteriaceae</taxon>
        <taxon>Aquiflexum</taxon>
    </lineage>
</organism>
<name>A0A1W2H1E5_9BACT</name>
<protein>
    <submittedName>
        <fullName evidence="1">Uncharacterized protein</fullName>
    </submittedName>
</protein>
<dbReference type="EMBL" id="LT838813">
    <property type="protein sequence ID" value="SMD42701.1"/>
    <property type="molecule type" value="Genomic_DNA"/>
</dbReference>